<evidence type="ECO:0000256" key="5">
    <source>
        <dbReference type="ARBA" id="ARBA00022496"/>
    </source>
</evidence>
<evidence type="ECO:0000256" key="4">
    <source>
        <dbReference type="ARBA" id="ARBA00022475"/>
    </source>
</evidence>
<evidence type="ECO:0000256" key="11">
    <source>
        <dbReference type="ARBA" id="ARBA00047695"/>
    </source>
</evidence>
<comment type="caution">
    <text evidence="19">The sequence shown here is derived from an EMBL/GenBank/DDBJ whole genome shotgun (WGS) entry which is preliminary data.</text>
</comment>
<dbReference type="InterPro" id="IPR036837">
    <property type="entry name" value="Cation_efflux_CTD_sf"/>
</dbReference>
<feature type="domain" description="Cation efflux protein cytoplasmic" evidence="18">
    <location>
        <begin position="218"/>
        <end position="291"/>
    </location>
</feature>
<dbReference type="FunFam" id="3.30.70.1350:FF:000002">
    <property type="entry name" value="Ferrous-iron efflux pump FieF"/>
    <property type="match status" value="1"/>
</dbReference>
<dbReference type="FunFam" id="1.20.1510.10:FF:000001">
    <property type="entry name" value="Ferrous-iron efflux pump FieF"/>
    <property type="match status" value="1"/>
</dbReference>
<evidence type="ECO:0000256" key="10">
    <source>
        <dbReference type="ARBA" id="ARBA00035584"/>
    </source>
</evidence>
<dbReference type="Proteomes" id="UP000246569">
    <property type="component" value="Unassembled WGS sequence"/>
</dbReference>
<keyword evidence="20" id="KW-1185">Reference proteome</keyword>
<evidence type="ECO:0000256" key="7">
    <source>
        <dbReference type="ARBA" id="ARBA00022906"/>
    </source>
</evidence>
<organism evidence="19 20">
    <name type="scientific">Plasticicumulans acidivorans</name>
    <dbReference type="NCBI Taxonomy" id="886464"/>
    <lineage>
        <taxon>Bacteria</taxon>
        <taxon>Pseudomonadati</taxon>
        <taxon>Pseudomonadota</taxon>
        <taxon>Gammaproteobacteria</taxon>
        <taxon>Candidatus Competibacteraceae</taxon>
        <taxon>Plasticicumulans</taxon>
    </lineage>
</organism>
<evidence type="ECO:0000256" key="2">
    <source>
        <dbReference type="ARBA" id="ARBA00010212"/>
    </source>
</evidence>
<dbReference type="InterPro" id="IPR027469">
    <property type="entry name" value="Cation_efflux_TMD_sf"/>
</dbReference>
<dbReference type="Gene3D" id="3.30.70.1350">
    <property type="entry name" value="Cation efflux protein, cytoplasmic domain"/>
    <property type="match status" value="1"/>
</dbReference>
<comment type="subunit">
    <text evidence="13">Homodimer. The subunits are held together in a parallel orientation through zinc binding at the interface of the cytoplasmic domains.</text>
</comment>
<feature type="transmembrane region" description="Helical" evidence="16">
    <location>
        <begin position="42"/>
        <end position="64"/>
    </location>
</feature>
<dbReference type="InterPro" id="IPR058533">
    <property type="entry name" value="Cation_efflux_TM"/>
</dbReference>
<keyword evidence="7" id="KW-0864">Zinc transport</keyword>
<gene>
    <name evidence="19" type="ORF">C7443_105101</name>
</gene>
<keyword evidence="6 16" id="KW-0812">Transmembrane</keyword>
<dbReference type="Pfam" id="PF01545">
    <property type="entry name" value="Cation_efflux"/>
    <property type="match status" value="1"/>
</dbReference>
<keyword evidence="4" id="KW-1003">Cell membrane</keyword>
<dbReference type="InterPro" id="IPR050291">
    <property type="entry name" value="CDF_Transporter"/>
</dbReference>
<evidence type="ECO:0000259" key="18">
    <source>
        <dbReference type="Pfam" id="PF16916"/>
    </source>
</evidence>
<dbReference type="Pfam" id="PF16916">
    <property type="entry name" value="ZT_dimer"/>
    <property type="match status" value="1"/>
</dbReference>
<dbReference type="NCBIfam" id="TIGR01297">
    <property type="entry name" value="CDF"/>
    <property type="match status" value="1"/>
</dbReference>
<feature type="transmembrane region" description="Helical" evidence="16">
    <location>
        <begin position="85"/>
        <end position="107"/>
    </location>
</feature>
<feature type="region of interest" description="Disordered" evidence="15">
    <location>
        <begin position="292"/>
        <end position="322"/>
    </location>
</feature>
<feature type="transmembrane region" description="Helical" evidence="16">
    <location>
        <begin position="159"/>
        <end position="180"/>
    </location>
</feature>
<comment type="catalytic activity">
    <reaction evidence="10">
        <text>Fe(2+)(in) + H(+)(out) = Fe(2+)(out) + H(+)(in)</text>
        <dbReference type="Rhea" id="RHEA:29439"/>
        <dbReference type="ChEBI" id="CHEBI:15378"/>
        <dbReference type="ChEBI" id="CHEBI:29033"/>
    </reaction>
</comment>
<dbReference type="SUPFAM" id="SSF161111">
    <property type="entry name" value="Cation efflux protein transmembrane domain-like"/>
    <property type="match status" value="1"/>
</dbReference>
<dbReference type="AlphaFoldDB" id="A0A317MUM2"/>
<dbReference type="GO" id="GO:0015086">
    <property type="term" value="F:cadmium ion transmembrane transporter activity"/>
    <property type="evidence" value="ECO:0007669"/>
    <property type="project" value="TreeGrafter"/>
</dbReference>
<evidence type="ECO:0000256" key="9">
    <source>
        <dbReference type="ARBA" id="ARBA00023136"/>
    </source>
</evidence>
<dbReference type="SUPFAM" id="SSF160240">
    <property type="entry name" value="Cation efflux protein cytoplasmic domain-like"/>
    <property type="match status" value="1"/>
</dbReference>
<feature type="domain" description="Cation efflux protein transmembrane" evidence="17">
    <location>
        <begin position="20"/>
        <end position="211"/>
    </location>
</feature>
<comment type="subcellular location">
    <subcellularLocation>
        <location evidence="1">Cell membrane</location>
        <topology evidence="1">Multi-pass membrane protein</topology>
    </subcellularLocation>
</comment>
<evidence type="ECO:0000313" key="19">
    <source>
        <dbReference type="EMBL" id="PWV61673.1"/>
    </source>
</evidence>
<keyword evidence="7" id="KW-0862">Zinc</keyword>
<keyword evidence="5" id="KW-0408">Iron</keyword>
<dbReference type="GO" id="GO:0006882">
    <property type="term" value="P:intracellular zinc ion homeostasis"/>
    <property type="evidence" value="ECO:0007669"/>
    <property type="project" value="TreeGrafter"/>
</dbReference>
<evidence type="ECO:0000259" key="17">
    <source>
        <dbReference type="Pfam" id="PF01545"/>
    </source>
</evidence>
<dbReference type="Gene3D" id="1.20.1510.10">
    <property type="entry name" value="Cation efflux protein transmembrane domain"/>
    <property type="match status" value="1"/>
</dbReference>
<dbReference type="InterPro" id="IPR027470">
    <property type="entry name" value="Cation_efflux_CTD"/>
</dbReference>
<dbReference type="RefSeq" id="WP_281279401.1">
    <property type="nucleotide sequence ID" value="NZ_QGTJ01000005.1"/>
</dbReference>
<dbReference type="PANTHER" id="PTHR43840:SF41">
    <property type="entry name" value="CATION-EFFLUX PUMP FIEF"/>
    <property type="match status" value="1"/>
</dbReference>
<evidence type="ECO:0000256" key="8">
    <source>
        <dbReference type="ARBA" id="ARBA00022989"/>
    </source>
</evidence>
<feature type="transmembrane region" description="Helical" evidence="16">
    <location>
        <begin position="12"/>
        <end position="36"/>
    </location>
</feature>
<evidence type="ECO:0000256" key="1">
    <source>
        <dbReference type="ARBA" id="ARBA00004651"/>
    </source>
</evidence>
<evidence type="ECO:0000256" key="15">
    <source>
        <dbReference type="SAM" id="MobiDB-lite"/>
    </source>
</evidence>
<keyword evidence="5" id="KW-0410">Iron transport</keyword>
<dbReference type="GO" id="GO:0015093">
    <property type="term" value="F:ferrous iron transmembrane transporter activity"/>
    <property type="evidence" value="ECO:0007669"/>
    <property type="project" value="TreeGrafter"/>
</dbReference>
<comment type="similarity">
    <text evidence="2">Belongs to the cation diffusion facilitator (CDF) transporter (TC 2.A.4) family. FieF subfamily.</text>
</comment>
<keyword evidence="3" id="KW-0813">Transport</keyword>
<evidence type="ECO:0000313" key="20">
    <source>
        <dbReference type="Proteomes" id="UP000246569"/>
    </source>
</evidence>
<dbReference type="EMBL" id="QGTJ01000005">
    <property type="protein sequence ID" value="PWV61673.1"/>
    <property type="molecule type" value="Genomic_DNA"/>
</dbReference>
<dbReference type="InterPro" id="IPR002524">
    <property type="entry name" value="Cation_efflux"/>
</dbReference>
<keyword evidence="9 16" id="KW-0472">Membrane</keyword>
<reference evidence="19 20" key="1">
    <citation type="submission" date="2018-05" db="EMBL/GenBank/DDBJ databases">
        <title>Genomic Encyclopedia of Type Strains, Phase IV (KMG-IV): sequencing the most valuable type-strain genomes for metagenomic binning, comparative biology and taxonomic classification.</title>
        <authorList>
            <person name="Goeker M."/>
        </authorList>
    </citation>
    <scope>NUCLEOTIDE SEQUENCE [LARGE SCALE GENOMIC DNA]</scope>
    <source>
        <strain evidence="19 20">DSM 23606</strain>
    </source>
</reference>
<keyword evidence="7" id="KW-0406">Ion transport</keyword>
<evidence type="ECO:0000256" key="6">
    <source>
        <dbReference type="ARBA" id="ARBA00022692"/>
    </source>
</evidence>
<sequence>MNTPITPEQRQRLLHLATSASVATALLLIVGKLVAWSLTGSVSVLASLVDSLMDATASIINLFAVRYAMAPPDAQHRFGHGKAEALAGLGQATFIAGSAVFLCLQAVNRLLHPEPLGDVGVGIGVMSFAIAATAGLLLIQRHVIRRTGSTAIRADSLHYLTDLVTNASIIVALLLGHFGWPGLDPVFAIGIAVYILKSAWEIGAEAVDLLMDKELPLEMKRRIVRIARAQPGVLGVHDLRTRQSGHVYFIQLHLELADALPLIEAHAIADCVEAGIAAQFPGAEILIHQDPASSMERERPDPELEGEQTPAAAASGGHIAAA</sequence>
<evidence type="ECO:0000256" key="13">
    <source>
        <dbReference type="ARBA" id="ARBA00062926"/>
    </source>
</evidence>
<evidence type="ECO:0000256" key="14">
    <source>
        <dbReference type="ARBA" id="ARBA00072262"/>
    </source>
</evidence>
<dbReference type="PANTHER" id="PTHR43840">
    <property type="entry name" value="MITOCHONDRIAL METAL TRANSPORTER 1-RELATED"/>
    <property type="match status" value="1"/>
</dbReference>
<feature type="compositionally biased region" description="Low complexity" evidence="15">
    <location>
        <begin position="311"/>
        <end position="322"/>
    </location>
</feature>
<feature type="transmembrane region" description="Helical" evidence="16">
    <location>
        <begin position="119"/>
        <end position="139"/>
    </location>
</feature>
<comment type="catalytic activity">
    <reaction evidence="12">
        <text>Cd(2+)(in) + H(+)(out) = Cd(2+)(out) + H(+)(in)</text>
        <dbReference type="Rhea" id="RHEA:28739"/>
        <dbReference type="ChEBI" id="CHEBI:15378"/>
        <dbReference type="ChEBI" id="CHEBI:48775"/>
    </reaction>
</comment>
<dbReference type="GO" id="GO:0015341">
    <property type="term" value="F:zinc efflux antiporter activity"/>
    <property type="evidence" value="ECO:0007669"/>
    <property type="project" value="TreeGrafter"/>
</dbReference>
<protein>
    <recommendedName>
        <fullName evidence="14">Cation-efflux pump FieF</fullName>
    </recommendedName>
</protein>
<accession>A0A317MUM2</accession>
<keyword evidence="8 16" id="KW-1133">Transmembrane helix</keyword>
<name>A0A317MUM2_9GAMM</name>
<proteinExistence type="inferred from homology"/>
<dbReference type="GO" id="GO:0005886">
    <property type="term" value="C:plasma membrane"/>
    <property type="evidence" value="ECO:0007669"/>
    <property type="project" value="UniProtKB-SubCell"/>
</dbReference>
<evidence type="ECO:0000256" key="3">
    <source>
        <dbReference type="ARBA" id="ARBA00022448"/>
    </source>
</evidence>
<comment type="catalytic activity">
    <reaction evidence="11">
        <text>Zn(2+)(in) + H(+)(out) = Zn(2+)(out) + H(+)(in)</text>
        <dbReference type="Rhea" id="RHEA:28839"/>
        <dbReference type="ChEBI" id="CHEBI:15378"/>
        <dbReference type="ChEBI" id="CHEBI:29105"/>
    </reaction>
</comment>
<evidence type="ECO:0000256" key="12">
    <source>
        <dbReference type="ARBA" id="ARBA00050984"/>
    </source>
</evidence>
<evidence type="ECO:0000256" key="16">
    <source>
        <dbReference type="SAM" id="Phobius"/>
    </source>
</evidence>